<organism evidence="1 2">
    <name type="scientific">Dermacentor silvarum</name>
    <name type="common">Tick</name>
    <dbReference type="NCBI Taxonomy" id="543639"/>
    <lineage>
        <taxon>Eukaryota</taxon>
        <taxon>Metazoa</taxon>
        <taxon>Ecdysozoa</taxon>
        <taxon>Arthropoda</taxon>
        <taxon>Chelicerata</taxon>
        <taxon>Arachnida</taxon>
        <taxon>Acari</taxon>
        <taxon>Parasitiformes</taxon>
        <taxon>Ixodida</taxon>
        <taxon>Ixodoidea</taxon>
        <taxon>Ixodidae</taxon>
        <taxon>Rhipicephalinae</taxon>
        <taxon>Dermacentor</taxon>
    </lineage>
</organism>
<dbReference type="Proteomes" id="UP000821865">
    <property type="component" value="Chromosome 4"/>
</dbReference>
<evidence type="ECO:0000313" key="2">
    <source>
        <dbReference type="Proteomes" id="UP000821865"/>
    </source>
</evidence>
<protein>
    <submittedName>
        <fullName evidence="1">Uncharacterized protein</fullName>
    </submittedName>
</protein>
<proteinExistence type="predicted"/>
<evidence type="ECO:0000313" key="1">
    <source>
        <dbReference type="EMBL" id="KAH7953675.1"/>
    </source>
</evidence>
<keyword evidence="2" id="KW-1185">Reference proteome</keyword>
<reference evidence="1" key="1">
    <citation type="submission" date="2020-05" db="EMBL/GenBank/DDBJ databases">
        <title>Large-scale comparative analyses of tick genomes elucidate their genetic diversity and vector capacities.</title>
        <authorList>
            <person name="Jia N."/>
            <person name="Wang J."/>
            <person name="Shi W."/>
            <person name="Du L."/>
            <person name="Sun Y."/>
            <person name="Zhan W."/>
            <person name="Jiang J."/>
            <person name="Wang Q."/>
            <person name="Zhang B."/>
            <person name="Ji P."/>
            <person name="Sakyi L.B."/>
            <person name="Cui X."/>
            <person name="Yuan T."/>
            <person name="Jiang B."/>
            <person name="Yang W."/>
            <person name="Lam T.T.-Y."/>
            <person name="Chang Q."/>
            <person name="Ding S."/>
            <person name="Wang X."/>
            <person name="Zhu J."/>
            <person name="Ruan X."/>
            <person name="Zhao L."/>
            <person name="Wei J."/>
            <person name="Que T."/>
            <person name="Du C."/>
            <person name="Cheng J."/>
            <person name="Dai P."/>
            <person name="Han X."/>
            <person name="Huang E."/>
            <person name="Gao Y."/>
            <person name="Liu J."/>
            <person name="Shao H."/>
            <person name="Ye R."/>
            <person name="Li L."/>
            <person name="Wei W."/>
            <person name="Wang X."/>
            <person name="Wang C."/>
            <person name="Yang T."/>
            <person name="Huo Q."/>
            <person name="Li W."/>
            <person name="Guo W."/>
            <person name="Chen H."/>
            <person name="Zhou L."/>
            <person name="Ni X."/>
            <person name="Tian J."/>
            <person name="Zhou Y."/>
            <person name="Sheng Y."/>
            <person name="Liu T."/>
            <person name="Pan Y."/>
            <person name="Xia L."/>
            <person name="Li J."/>
            <person name="Zhao F."/>
            <person name="Cao W."/>
        </authorList>
    </citation>
    <scope>NUCLEOTIDE SEQUENCE</scope>
    <source>
        <strain evidence="1">Dsil-2018</strain>
    </source>
</reference>
<sequence length="150" mass="16030">MSVEAAEGNMADEETPAPKKRALSSMVQPQGSYFLYPSISSLIAPIEVREAVCNQSRSLCEAVCNLAYGAHGVLAQTTTEAMLGEIREYHVQLLDYEARLIAACCDYAAVHVLVQIRISRSHKFSVLASGSQLVVNSIAGKGTLPLGGFA</sequence>
<comment type="caution">
    <text evidence="1">The sequence shown here is derived from an EMBL/GenBank/DDBJ whole genome shotgun (WGS) entry which is preliminary data.</text>
</comment>
<gene>
    <name evidence="1" type="ORF">HPB49_011031</name>
</gene>
<accession>A0ACB8CWM3</accession>
<dbReference type="EMBL" id="CM023473">
    <property type="protein sequence ID" value="KAH7953675.1"/>
    <property type="molecule type" value="Genomic_DNA"/>
</dbReference>
<name>A0ACB8CWM3_DERSI</name>